<dbReference type="Gene3D" id="3.40.50.150">
    <property type="entry name" value="Vaccinia Virus protein VP39"/>
    <property type="match status" value="1"/>
</dbReference>
<dbReference type="PANTHER" id="PTHR44942:SF4">
    <property type="entry name" value="METHYLTRANSFERASE TYPE 11 DOMAIN-CONTAINING PROTEIN"/>
    <property type="match status" value="1"/>
</dbReference>
<dbReference type="EMBL" id="QOUI01000001">
    <property type="protein sequence ID" value="RCK70996.1"/>
    <property type="molecule type" value="Genomic_DNA"/>
</dbReference>
<dbReference type="InterPro" id="IPR029063">
    <property type="entry name" value="SAM-dependent_MTases_sf"/>
</dbReference>
<dbReference type="PANTHER" id="PTHR44942">
    <property type="entry name" value="METHYLTRANSF_11 DOMAIN-CONTAINING PROTEIN"/>
    <property type="match status" value="1"/>
</dbReference>
<keyword evidence="2 4" id="KW-0808">Transferase</keyword>
<name>A0A367YYM6_9ACTN</name>
<dbReference type="AlphaFoldDB" id="A0A367YYM6"/>
<dbReference type="RefSeq" id="WP_114124698.1">
    <property type="nucleotide sequence ID" value="NZ_QOUI01000001.1"/>
</dbReference>
<dbReference type="InterPro" id="IPR051052">
    <property type="entry name" value="Diverse_substrate_MTase"/>
</dbReference>
<dbReference type="SUPFAM" id="SSF53335">
    <property type="entry name" value="S-adenosyl-L-methionine-dependent methyltransferases"/>
    <property type="match status" value="1"/>
</dbReference>
<evidence type="ECO:0000256" key="2">
    <source>
        <dbReference type="ARBA" id="ARBA00022679"/>
    </source>
</evidence>
<accession>A0A367YYM6</accession>
<proteinExistence type="predicted"/>
<dbReference type="GO" id="GO:0032259">
    <property type="term" value="P:methylation"/>
    <property type="evidence" value="ECO:0007669"/>
    <property type="project" value="UniProtKB-KW"/>
</dbReference>
<keyword evidence="1 4" id="KW-0489">Methyltransferase</keyword>
<feature type="domain" description="Methyltransferase" evidence="3">
    <location>
        <begin position="38"/>
        <end position="111"/>
    </location>
</feature>
<dbReference type="CDD" id="cd02440">
    <property type="entry name" value="AdoMet_MTases"/>
    <property type="match status" value="1"/>
</dbReference>
<dbReference type="Pfam" id="PF13649">
    <property type="entry name" value="Methyltransf_25"/>
    <property type="match status" value="1"/>
</dbReference>
<keyword evidence="5" id="KW-1185">Reference proteome</keyword>
<evidence type="ECO:0000256" key="1">
    <source>
        <dbReference type="ARBA" id="ARBA00022603"/>
    </source>
</evidence>
<dbReference type="InterPro" id="IPR041698">
    <property type="entry name" value="Methyltransf_25"/>
</dbReference>
<reference evidence="4 5" key="1">
    <citation type="submission" date="2018-07" db="EMBL/GenBank/DDBJ databases">
        <title>Desertimonas flava gen. nov. sp. nov.</title>
        <authorList>
            <person name="Liu S."/>
        </authorList>
    </citation>
    <scope>NUCLEOTIDE SEQUENCE [LARGE SCALE GENOMIC DNA]</scope>
    <source>
        <strain evidence="4 5">16Sb5-5</strain>
    </source>
</reference>
<dbReference type="GO" id="GO:0008168">
    <property type="term" value="F:methyltransferase activity"/>
    <property type="evidence" value="ECO:0007669"/>
    <property type="project" value="UniProtKB-KW"/>
</dbReference>
<evidence type="ECO:0000259" key="3">
    <source>
        <dbReference type="Pfam" id="PF13649"/>
    </source>
</evidence>
<protein>
    <submittedName>
        <fullName evidence="4">Class I SAM-dependent methyltransferase</fullName>
    </submittedName>
</protein>
<gene>
    <name evidence="4" type="ORF">DT076_00450</name>
</gene>
<evidence type="ECO:0000313" key="5">
    <source>
        <dbReference type="Proteomes" id="UP000252770"/>
    </source>
</evidence>
<sequence>MAAGRGYDEVTPADAAWVDETPDEILLQLVGTCRDQEVLSLACGQGRDARMLVHARPRVTGVDASAEMIDLARSRTRPGPRAEYLVDDAQHLARVDDASVDGVVCHMALMTSPTSPPPSRPCAGCCERAAGSSCRSPTRASSRR</sequence>
<comment type="caution">
    <text evidence="4">The sequence shown here is derived from an EMBL/GenBank/DDBJ whole genome shotgun (WGS) entry which is preliminary data.</text>
</comment>
<organism evidence="4 5">
    <name type="scientific">Desertihabitans brevis</name>
    <dbReference type="NCBI Taxonomy" id="2268447"/>
    <lineage>
        <taxon>Bacteria</taxon>
        <taxon>Bacillati</taxon>
        <taxon>Actinomycetota</taxon>
        <taxon>Actinomycetes</taxon>
        <taxon>Propionibacteriales</taxon>
        <taxon>Propionibacteriaceae</taxon>
        <taxon>Desertihabitans</taxon>
    </lineage>
</organism>
<evidence type="ECO:0000313" key="4">
    <source>
        <dbReference type="EMBL" id="RCK70996.1"/>
    </source>
</evidence>
<dbReference type="Proteomes" id="UP000252770">
    <property type="component" value="Unassembled WGS sequence"/>
</dbReference>